<dbReference type="Proteomes" id="UP001732700">
    <property type="component" value="Chromosome 4C"/>
</dbReference>
<evidence type="ECO:0000313" key="2">
    <source>
        <dbReference type="Proteomes" id="UP001732700"/>
    </source>
</evidence>
<reference evidence="1" key="2">
    <citation type="submission" date="2025-09" db="UniProtKB">
        <authorList>
            <consortium name="EnsemblPlants"/>
        </authorList>
    </citation>
    <scope>IDENTIFICATION</scope>
</reference>
<evidence type="ECO:0000313" key="1">
    <source>
        <dbReference type="EnsemblPlants" id="AVESA.00010b.r2.4CG1321180.1.CDS.1"/>
    </source>
</evidence>
<dbReference type="EnsemblPlants" id="AVESA.00010b.r2.4CG1321180.1">
    <property type="protein sequence ID" value="AVESA.00010b.r2.4CG1321180.1.CDS.1"/>
    <property type="gene ID" value="AVESA.00010b.r2.4CG1321180"/>
</dbReference>
<accession>A0ACD5X088</accession>
<keyword evidence="2" id="KW-1185">Reference proteome</keyword>
<organism evidence="1 2">
    <name type="scientific">Avena sativa</name>
    <name type="common">Oat</name>
    <dbReference type="NCBI Taxonomy" id="4498"/>
    <lineage>
        <taxon>Eukaryota</taxon>
        <taxon>Viridiplantae</taxon>
        <taxon>Streptophyta</taxon>
        <taxon>Embryophyta</taxon>
        <taxon>Tracheophyta</taxon>
        <taxon>Spermatophyta</taxon>
        <taxon>Magnoliopsida</taxon>
        <taxon>Liliopsida</taxon>
        <taxon>Poales</taxon>
        <taxon>Poaceae</taxon>
        <taxon>BOP clade</taxon>
        <taxon>Pooideae</taxon>
        <taxon>Poodae</taxon>
        <taxon>Poeae</taxon>
        <taxon>Poeae Chloroplast Group 1 (Aveneae type)</taxon>
        <taxon>Aveninae</taxon>
        <taxon>Avena</taxon>
    </lineage>
</organism>
<reference evidence="1" key="1">
    <citation type="submission" date="2021-05" db="EMBL/GenBank/DDBJ databases">
        <authorList>
            <person name="Scholz U."/>
            <person name="Mascher M."/>
            <person name="Fiebig A."/>
        </authorList>
    </citation>
    <scope>NUCLEOTIDE SEQUENCE [LARGE SCALE GENOMIC DNA]</scope>
</reference>
<protein>
    <submittedName>
        <fullName evidence="1">Uncharacterized protein</fullName>
    </submittedName>
</protein>
<name>A0ACD5X088_AVESA</name>
<sequence length="305" mass="32407">MPETAPTPRNRPKRATALLDAAARARLAALPRRADDSSGSEHDAAPALSSLVNEYLLEAEATVPSATILAAEASSDPDDDPDGTTSSPAAAADTIEEIKANLDPDDELRRRLVFAVADAMRGLDDLRTNRSAFGRAVMSRLRERGHDAGLCKARWDKSSVMAAGSHEYIDVVVVPGGENETRYVVDVGFAAGFEVARPTEEYEAVLAALPEVLVARTENLKRVVKLAASAARRSLKCSGLSVPPWRKRRFVMAKWLGPYKRTVNSVPTSAGTAFASSGVAGICRTIVGFLPPPAAVGTSSGRLWG</sequence>
<proteinExistence type="predicted"/>